<dbReference type="Proteomes" id="UP000094527">
    <property type="component" value="Unassembled WGS sequence"/>
</dbReference>
<keyword evidence="1" id="KW-0472">Membrane</keyword>
<evidence type="ECO:0000256" key="1">
    <source>
        <dbReference type="SAM" id="Phobius"/>
    </source>
</evidence>
<evidence type="ECO:0000313" key="3">
    <source>
        <dbReference type="Proteomes" id="UP000094527"/>
    </source>
</evidence>
<sequence length="101" mass="11422">MAIECCFCLIFVVAPVLGIVVVYGGFNIHNAYTFYFGGKFLNEEEWNRVMVPIYLFIIAGILSIIIPIPLVWGLIKRNSRVLILVGKTFLKILLLNLCKSN</sequence>
<reference evidence="2 3" key="1">
    <citation type="journal article" date="2016" name="Genome Biol. Evol.">
        <title>Gene Family Evolution Reflects Adaptation to Soil Environmental Stressors in the Genome of the Collembolan Orchesella cincta.</title>
        <authorList>
            <person name="Faddeeva-Vakhrusheva A."/>
            <person name="Derks M.F."/>
            <person name="Anvar S.Y."/>
            <person name="Agamennone V."/>
            <person name="Suring W."/>
            <person name="Smit S."/>
            <person name="van Straalen N.M."/>
            <person name="Roelofs D."/>
        </authorList>
    </citation>
    <scope>NUCLEOTIDE SEQUENCE [LARGE SCALE GENOMIC DNA]</scope>
    <source>
        <tissue evidence="2">Mixed pool</tissue>
    </source>
</reference>
<evidence type="ECO:0000313" key="2">
    <source>
        <dbReference type="EMBL" id="ODM86688.1"/>
    </source>
</evidence>
<keyword evidence="1" id="KW-1133">Transmembrane helix</keyword>
<accession>A0A1D2M138</accession>
<dbReference type="EMBL" id="LJIJ01007629">
    <property type="protein sequence ID" value="ODM86688.1"/>
    <property type="molecule type" value="Genomic_DNA"/>
</dbReference>
<keyword evidence="3" id="KW-1185">Reference proteome</keyword>
<keyword evidence="1" id="KW-0812">Transmembrane</keyword>
<feature type="transmembrane region" description="Helical" evidence="1">
    <location>
        <begin position="49"/>
        <end position="75"/>
    </location>
</feature>
<proteinExistence type="predicted"/>
<feature type="transmembrane region" description="Helical" evidence="1">
    <location>
        <begin position="7"/>
        <end position="29"/>
    </location>
</feature>
<dbReference type="AlphaFoldDB" id="A0A1D2M138"/>
<protein>
    <submittedName>
        <fullName evidence="2">Uncharacterized protein</fullName>
    </submittedName>
</protein>
<gene>
    <name evidence="2" type="ORF">Ocin01_19994</name>
</gene>
<name>A0A1D2M138_ORCCI</name>
<organism evidence="2 3">
    <name type="scientific">Orchesella cincta</name>
    <name type="common">Springtail</name>
    <name type="synonym">Podura cincta</name>
    <dbReference type="NCBI Taxonomy" id="48709"/>
    <lineage>
        <taxon>Eukaryota</taxon>
        <taxon>Metazoa</taxon>
        <taxon>Ecdysozoa</taxon>
        <taxon>Arthropoda</taxon>
        <taxon>Hexapoda</taxon>
        <taxon>Collembola</taxon>
        <taxon>Entomobryomorpha</taxon>
        <taxon>Entomobryoidea</taxon>
        <taxon>Orchesellidae</taxon>
        <taxon>Orchesellinae</taxon>
        <taxon>Orchesella</taxon>
    </lineage>
</organism>
<comment type="caution">
    <text evidence="2">The sequence shown here is derived from an EMBL/GenBank/DDBJ whole genome shotgun (WGS) entry which is preliminary data.</text>
</comment>